<dbReference type="Gene3D" id="3.30.160.60">
    <property type="entry name" value="Classic Zinc Finger"/>
    <property type="match status" value="1"/>
</dbReference>
<evidence type="ECO:0000313" key="10">
    <source>
        <dbReference type="Proteomes" id="UP000554482"/>
    </source>
</evidence>
<dbReference type="GO" id="GO:0008270">
    <property type="term" value="F:zinc ion binding"/>
    <property type="evidence" value="ECO:0007669"/>
    <property type="project" value="UniProtKB-KW"/>
</dbReference>
<dbReference type="PANTHER" id="PTHR47287:SF15">
    <property type="entry name" value="ZINC FINGER PROTEIN 3-LIKE"/>
    <property type="match status" value="1"/>
</dbReference>
<dbReference type="SUPFAM" id="SSF57667">
    <property type="entry name" value="beta-beta-alpha zinc fingers"/>
    <property type="match status" value="1"/>
</dbReference>
<keyword evidence="3 6" id="KW-0863">Zinc-finger</keyword>
<feature type="compositionally biased region" description="Low complexity" evidence="7">
    <location>
        <begin position="11"/>
        <end position="20"/>
    </location>
</feature>
<keyword evidence="5" id="KW-0539">Nucleus</keyword>
<accession>A0A7J6US60</accession>
<dbReference type="Proteomes" id="UP000554482">
    <property type="component" value="Unassembled WGS sequence"/>
</dbReference>
<evidence type="ECO:0000256" key="1">
    <source>
        <dbReference type="ARBA" id="ARBA00004123"/>
    </source>
</evidence>
<keyword evidence="4" id="KW-0862">Zinc</keyword>
<dbReference type="FunFam" id="3.30.160.60:FF:001366">
    <property type="entry name" value="Zinc finger protein 2"/>
    <property type="match status" value="1"/>
</dbReference>
<name>A0A7J6US60_THATH</name>
<organism evidence="9 10">
    <name type="scientific">Thalictrum thalictroides</name>
    <name type="common">Rue-anemone</name>
    <name type="synonym">Anemone thalictroides</name>
    <dbReference type="NCBI Taxonomy" id="46969"/>
    <lineage>
        <taxon>Eukaryota</taxon>
        <taxon>Viridiplantae</taxon>
        <taxon>Streptophyta</taxon>
        <taxon>Embryophyta</taxon>
        <taxon>Tracheophyta</taxon>
        <taxon>Spermatophyta</taxon>
        <taxon>Magnoliopsida</taxon>
        <taxon>Ranunculales</taxon>
        <taxon>Ranunculaceae</taxon>
        <taxon>Thalictroideae</taxon>
        <taxon>Thalictrum</taxon>
    </lineage>
</organism>
<dbReference type="GO" id="GO:0005634">
    <property type="term" value="C:nucleus"/>
    <property type="evidence" value="ECO:0007669"/>
    <property type="project" value="UniProtKB-SubCell"/>
</dbReference>
<dbReference type="PROSITE" id="PS50157">
    <property type="entry name" value="ZINC_FINGER_C2H2_2"/>
    <property type="match status" value="1"/>
</dbReference>
<dbReference type="InterPro" id="IPR044246">
    <property type="entry name" value="ZFP3-like"/>
</dbReference>
<proteinExistence type="predicted"/>
<dbReference type="PANTHER" id="PTHR47287">
    <property type="entry name" value="C2H2 AND C2HC ZINC FINGERS SUPERFAMILY PROTEIN"/>
    <property type="match status" value="1"/>
</dbReference>
<dbReference type="InterPro" id="IPR013087">
    <property type="entry name" value="Znf_C2H2_type"/>
</dbReference>
<feature type="domain" description="C2H2-type" evidence="8">
    <location>
        <begin position="108"/>
        <end position="135"/>
    </location>
</feature>
<keyword evidence="10" id="KW-1185">Reference proteome</keyword>
<keyword evidence="2" id="KW-0479">Metal-binding</keyword>
<dbReference type="EMBL" id="JABWDY010044484">
    <property type="protein sequence ID" value="KAF5175102.1"/>
    <property type="molecule type" value="Genomic_DNA"/>
</dbReference>
<evidence type="ECO:0000256" key="4">
    <source>
        <dbReference type="ARBA" id="ARBA00022833"/>
    </source>
</evidence>
<evidence type="ECO:0000313" key="9">
    <source>
        <dbReference type="EMBL" id="KAF5175102.1"/>
    </source>
</evidence>
<dbReference type="OrthoDB" id="1933825at2759"/>
<reference evidence="9 10" key="1">
    <citation type="submission" date="2020-06" db="EMBL/GenBank/DDBJ databases">
        <title>Transcriptomic and genomic resources for Thalictrum thalictroides and T. hernandezii: Facilitating candidate gene discovery in an emerging model plant lineage.</title>
        <authorList>
            <person name="Arias T."/>
            <person name="Riano-Pachon D.M."/>
            <person name="Di Stilio V.S."/>
        </authorList>
    </citation>
    <scope>NUCLEOTIDE SEQUENCE [LARGE SCALE GENOMIC DNA]</scope>
    <source>
        <strain evidence="10">cv. WT478/WT964</strain>
        <tissue evidence="9">Leaves</tissue>
    </source>
</reference>
<comment type="caution">
    <text evidence="9">The sequence shown here is derived from an EMBL/GenBank/DDBJ whole genome shotgun (WGS) entry which is preliminary data.</text>
</comment>
<evidence type="ECO:0000256" key="5">
    <source>
        <dbReference type="ARBA" id="ARBA00023242"/>
    </source>
</evidence>
<evidence type="ECO:0000256" key="3">
    <source>
        <dbReference type="ARBA" id="ARBA00022771"/>
    </source>
</evidence>
<evidence type="ECO:0000256" key="6">
    <source>
        <dbReference type="PROSITE-ProRule" id="PRU00042"/>
    </source>
</evidence>
<evidence type="ECO:0000256" key="7">
    <source>
        <dbReference type="SAM" id="MobiDB-lite"/>
    </source>
</evidence>
<feature type="compositionally biased region" description="Basic and acidic residues" evidence="7">
    <location>
        <begin position="36"/>
        <end position="56"/>
    </location>
</feature>
<sequence>MDSKKIEPCFSESSSIISISDTHPVPCLDKSEDEEKQQREKPQQDQEQEEKKEERVKPVLQLDLTLSSSTSDHVSKSELNLFDCLSLSTSLPKSSQTSNVVENEPRVFSCNFCQRKFYSSQALGGHQNAHKRERTIAKRGNRLGVGASSFLYNQSHHHPYYHPHSHYPSLASLPLNGSFNRSLGIQTHSMIHRPSYMSSSPSTTTTASHYLYGHHGWSRPPIDQQPPIARLAIQKFQNDMMNTTTTGQASRISGVARFDSTRILSSSDEGISSSHRWNSGSTQLMKTTQEELKKLDLSLKL</sequence>
<evidence type="ECO:0000256" key="2">
    <source>
        <dbReference type="ARBA" id="ARBA00022723"/>
    </source>
</evidence>
<protein>
    <submittedName>
        <fullName evidence="9">Zinc finger protein</fullName>
    </submittedName>
</protein>
<feature type="region of interest" description="Disordered" evidence="7">
    <location>
        <begin position="1"/>
        <end position="56"/>
    </location>
</feature>
<dbReference type="GO" id="GO:0009788">
    <property type="term" value="P:negative regulation of abscisic acid-activated signaling pathway"/>
    <property type="evidence" value="ECO:0007669"/>
    <property type="project" value="InterPro"/>
</dbReference>
<comment type="subcellular location">
    <subcellularLocation>
        <location evidence="1">Nucleus</location>
    </subcellularLocation>
</comment>
<gene>
    <name evidence="9" type="ORF">FRX31_035310</name>
</gene>
<dbReference type="InterPro" id="IPR036236">
    <property type="entry name" value="Znf_C2H2_sf"/>
</dbReference>
<dbReference type="PROSITE" id="PS00028">
    <property type="entry name" value="ZINC_FINGER_C2H2_1"/>
    <property type="match status" value="1"/>
</dbReference>
<evidence type="ECO:0000259" key="8">
    <source>
        <dbReference type="PROSITE" id="PS50157"/>
    </source>
</evidence>
<dbReference type="AlphaFoldDB" id="A0A7J6US60"/>